<keyword evidence="2" id="KW-1185">Reference proteome</keyword>
<reference evidence="1" key="1">
    <citation type="submission" date="2021-05" db="EMBL/GenBank/DDBJ databases">
        <authorList>
            <person name="Scholz U."/>
            <person name="Mascher M."/>
            <person name="Fiebig A."/>
        </authorList>
    </citation>
    <scope>NUCLEOTIDE SEQUENCE [LARGE SCALE GENOMIC DNA]</scope>
</reference>
<reference evidence="1" key="2">
    <citation type="submission" date="2025-09" db="UniProtKB">
        <authorList>
            <consortium name="EnsemblPlants"/>
        </authorList>
    </citation>
    <scope>IDENTIFICATION</scope>
</reference>
<dbReference type="Proteomes" id="UP001732700">
    <property type="component" value="Chromosome 3A"/>
</dbReference>
<accession>A0ACD5VLC8</accession>
<protein>
    <submittedName>
        <fullName evidence="1">Uncharacterized protein</fullName>
    </submittedName>
</protein>
<sequence>MFHSLGADHLATPTPPSGAQAGAGMDASVTLAAHAQQYLPLNENDSLDMVLFDVLREASAVASPPPPKTERGVVADTATSIGKGGKAGTAGRAAAERHYRGVRRRPWGKYAAEIRDPSRHGARIWLGTFGTAEEAAAAYDSAAFRFRGSKALLNFPPALAADGAHGGGGAATK</sequence>
<evidence type="ECO:0000313" key="1">
    <source>
        <dbReference type="EnsemblPlants" id="AVESA.00010b.r2.3AG0448220.1.CDS.1"/>
    </source>
</evidence>
<organism evidence="1 2">
    <name type="scientific">Avena sativa</name>
    <name type="common">Oat</name>
    <dbReference type="NCBI Taxonomy" id="4498"/>
    <lineage>
        <taxon>Eukaryota</taxon>
        <taxon>Viridiplantae</taxon>
        <taxon>Streptophyta</taxon>
        <taxon>Embryophyta</taxon>
        <taxon>Tracheophyta</taxon>
        <taxon>Spermatophyta</taxon>
        <taxon>Magnoliopsida</taxon>
        <taxon>Liliopsida</taxon>
        <taxon>Poales</taxon>
        <taxon>Poaceae</taxon>
        <taxon>BOP clade</taxon>
        <taxon>Pooideae</taxon>
        <taxon>Poodae</taxon>
        <taxon>Poeae</taxon>
        <taxon>Poeae Chloroplast Group 1 (Aveneae type)</taxon>
        <taxon>Aveninae</taxon>
        <taxon>Avena</taxon>
    </lineage>
</organism>
<proteinExistence type="predicted"/>
<dbReference type="EnsemblPlants" id="AVESA.00010b.r2.3AG0448220.1">
    <property type="protein sequence ID" value="AVESA.00010b.r2.3AG0448220.1.CDS.1"/>
    <property type="gene ID" value="AVESA.00010b.r2.3AG0448220"/>
</dbReference>
<evidence type="ECO:0000313" key="2">
    <source>
        <dbReference type="Proteomes" id="UP001732700"/>
    </source>
</evidence>
<name>A0ACD5VLC8_AVESA</name>